<reference evidence="4" key="1">
    <citation type="journal article" date="2019" name="Int. J. Syst. Evol. Microbiol.">
        <title>The Global Catalogue of Microorganisms (GCM) 10K type strain sequencing project: providing services to taxonomists for standard genome sequencing and annotation.</title>
        <authorList>
            <consortium name="The Broad Institute Genomics Platform"/>
            <consortium name="The Broad Institute Genome Sequencing Center for Infectious Disease"/>
            <person name="Wu L."/>
            <person name="Ma J."/>
        </authorList>
    </citation>
    <scope>NUCLEOTIDE SEQUENCE [LARGE SCALE GENOMIC DNA]</scope>
    <source>
        <strain evidence="4">CCM 8933</strain>
    </source>
</reference>
<dbReference type="PANTHER" id="PTHR31223">
    <property type="entry name" value="LOG FAMILY PROTEIN YJL055W"/>
    <property type="match status" value="1"/>
</dbReference>
<name>A0ABW1RXW8_9LACO</name>
<proteinExistence type="inferred from homology"/>
<dbReference type="EC" id="3.2.2.n1" evidence="2"/>
<keyword evidence="4" id="KW-1185">Reference proteome</keyword>
<evidence type="ECO:0000256" key="1">
    <source>
        <dbReference type="ARBA" id="ARBA00006763"/>
    </source>
</evidence>
<evidence type="ECO:0000256" key="2">
    <source>
        <dbReference type="RuleBase" id="RU363015"/>
    </source>
</evidence>
<dbReference type="Proteomes" id="UP001596282">
    <property type="component" value="Unassembled WGS sequence"/>
</dbReference>
<dbReference type="InterPro" id="IPR005269">
    <property type="entry name" value="LOG"/>
</dbReference>
<sequence length="191" mass="21300">MAIHNICVFCGSNSGLDPKFTAKTVALGQYLAENDYQLVYGGGDHGLMGKLATATLAADGRVIGIIPRFLVERGLALKSVTTFIETKTMTERKEKMLHLADAFIVLPGGFGTFEEFLQMLSWSQMDIHQKPIALYNIDGFYDPMVDMMQMSTKMGFAPKENLNLFINGRTLTDIFDGFQNFKHVLPPKYTN</sequence>
<comment type="similarity">
    <text evidence="1 2">Belongs to the LOG family.</text>
</comment>
<dbReference type="EMBL" id="JBHSSC010000009">
    <property type="protein sequence ID" value="MFC6180370.1"/>
    <property type="molecule type" value="Genomic_DNA"/>
</dbReference>
<dbReference type="Pfam" id="PF03641">
    <property type="entry name" value="Lysine_decarbox"/>
    <property type="match status" value="1"/>
</dbReference>
<keyword evidence="2" id="KW-0203">Cytokinin biosynthesis</keyword>
<dbReference type="NCBIfam" id="TIGR00730">
    <property type="entry name" value="Rossman fold protein, TIGR00730 family"/>
    <property type="match status" value="1"/>
</dbReference>
<dbReference type="SUPFAM" id="SSF102405">
    <property type="entry name" value="MCP/YpsA-like"/>
    <property type="match status" value="1"/>
</dbReference>
<dbReference type="InterPro" id="IPR031100">
    <property type="entry name" value="LOG_fam"/>
</dbReference>
<accession>A0ABW1RXW8</accession>
<dbReference type="Gene3D" id="3.40.50.450">
    <property type="match status" value="1"/>
</dbReference>
<dbReference type="RefSeq" id="WP_137627742.1">
    <property type="nucleotide sequence ID" value="NZ_BJDJ01000003.1"/>
</dbReference>
<comment type="caution">
    <text evidence="3">The sequence shown here is derived from an EMBL/GenBank/DDBJ whole genome shotgun (WGS) entry which is preliminary data.</text>
</comment>
<organism evidence="3 4">
    <name type="scientific">Lactiplantibacillus daowaiensis</name>
    <dbReference type="NCBI Taxonomy" id="2559918"/>
    <lineage>
        <taxon>Bacteria</taxon>
        <taxon>Bacillati</taxon>
        <taxon>Bacillota</taxon>
        <taxon>Bacilli</taxon>
        <taxon>Lactobacillales</taxon>
        <taxon>Lactobacillaceae</taxon>
        <taxon>Lactiplantibacillus</taxon>
    </lineage>
</organism>
<gene>
    <name evidence="3" type="ORF">ACFP5Y_03940</name>
</gene>
<protein>
    <recommendedName>
        <fullName evidence="2">Cytokinin riboside 5'-monophosphate phosphoribohydrolase</fullName>
        <ecNumber evidence="2">3.2.2.n1</ecNumber>
    </recommendedName>
</protein>
<evidence type="ECO:0000313" key="4">
    <source>
        <dbReference type="Proteomes" id="UP001596282"/>
    </source>
</evidence>
<evidence type="ECO:0000313" key="3">
    <source>
        <dbReference type="EMBL" id="MFC6180370.1"/>
    </source>
</evidence>
<dbReference type="PANTHER" id="PTHR31223:SF70">
    <property type="entry name" value="LOG FAMILY PROTEIN YJL055W"/>
    <property type="match status" value="1"/>
</dbReference>
<keyword evidence="2" id="KW-0378">Hydrolase</keyword>